<dbReference type="InterPro" id="IPR023158">
    <property type="entry name" value="YerB-like_sf"/>
</dbReference>
<protein>
    <submittedName>
        <fullName evidence="4">DUF3048 domain-containing protein</fullName>
    </submittedName>
</protein>
<proteinExistence type="predicted"/>
<gene>
    <name evidence="4" type="ORF">HCN08_02035</name>
</gene>
<dbReference type="PROSITE" id="PS51257">
    <property type="entry name" value="PROKAR_LIPOPROTEIN"/>
    <property type="match status" value="1"/>
</dbReference>
<evidence type="ECO:0000259" key="3">
    <source>
        <dbReference type="Pfam" id="PF17479"/>
    </source>
</evidence>
<sequence>MSAGRTSSGRVLRAGAAVAAALALAVAAGCTDKDAAGPGGTHTQGPSASYLTGEPGAAGRVLAVKIDNVSAARPATGLNDAAIVYAIEVEGGLSRLMAVFDAAHLPKTVGPVRSARETDLHLLSEYDKPALAFSGAQSKLLPVLRHSSALTAVTGTGDFFRQPGRHAPHNEFLHPAAAAAKGGPAKDIGLRFTSAVPAGGTPATSAKAKMPAARFTFTWTGSHYQVAMDGHTSPWTADNVIIQHVAVTESRYHSRTGFVPFSHTVGHGTAQILRDGRTYPATWDRPSEPSGTTYTLAGKPLPLHPGRTWIVLEP</sequence>
<accession>A0ABX0ZKM3</accession>
<dbReference type="Pfam" id="PF17479">
    <property type="entry name" value="DUF3048_C"/>
    <property type="match status" value="1"/>
</dbReference>
<keyword evidence="5" id="KW-1185">Reference proteome</keyword>
<dbReference type="SUPFAM" id="SSF159774">
    <property type="entry name" value="YerB-like"/>
    <property type="match status" value="1"/>
</dbReference>
<feature type="domain" description="DUF3048" evidence="3">
    <location>
        <begin position="214"/>
        <end position="310"/>
    </location>
</feature>
<name>A0ABX0ZKM3_9ACTN</name>
<feature type="domain" description="DUF3048" evidence="2">
    <location>
        <begin position="51"/>
        <end position="179"/>
    </location>
</feature>
<dbReference type="RefSeq" id="WP_167981043.1">
    <property type="nucleotide sequence ID" value="NZ_JAATEJ010000001.1"/>
</dbReference>
<comment type="caution">
    <text evidence="4">The sequence shown here is derived from an EMBL/GenBank/DDBJ whole genome shotgun (WGS) entry which is preliminary data.</text>
</comment>
<keyword evidence="1" id="KW-0732">Signal</keyword>
<dbReference type="Proteomes" id="UP000734511">
    <property type="component" value="Unassembled WGS sequence"/>
</dbReference>
<dbReference type="Pfam" id="PF11258">
    <property type="entry name" value="DUF3048"/>
    <property type="match status" value="1"/>
</dbReference>
<dbReference type="EMBL" id="JAATEJ010000001">
    <property type="protein sequence ID" value="NJP42203.1"/>
    <property type="molecule type" value="Genomic_DNA"/>
</dbReference>
<feature type="chain" id="PRO_5046325144" evidence="1">
    <location>
        <begin position="28"/>
        <end position="314"/>
    </location>
</feature>
<evidence type="ECO:0000313" key="4">
    <source>
        <dbReference type="EMBL" id="NJP42203.1"/>
    </source>
</evidence>
<dbReference type="InterPro" id="IPR035328">
    <property type="entry name" value="DUF3048_C"/>
</dbReference>
<dbReference type="InterPro" id="IPR021416">
    <property type="entry name" value="DUF3048_N"/>
</dbReference>
<dbReference type="Gene3D" id="3.50.90.10">
    <property type="entry name" value="YerB-like"/>
    <property type="match status" value="1"/>
</dbReference>
<evidence type="ECO:0000259" key="2">
    <source>
        <dbReference type="Pfam" id="PF11258"/>
    </source>
</evidence>
<evidence type="ECO:0000256" key="1">
    <source>
        <dbReference type="SAM" id="SignalP"/>
    </source>
</evidence>
<feature type="signal peptide" evidence="1">
    <location>
        <begin position="1"/>
        <end position="27"/>
    </location>
</feature>
<organism evidence="4 5">
    <name type="scientific">Actinacidiphila epipremni</name>
    <dbReference type="NCBI Taxonomy" id="2053013"/>
    <lineage>
        <taxon>Bacteria</taxon>
        <taxon>Bacillati</taxon>
        <taxon>Actinomycetota</taxon>
        <taxon>Actinomycetes</taxon>
        <taxon>Kitasatosporales</taxon>
        <taxon>Streptomycetaceae</taxon>
        <taxon>Actinacidiphila</taxon>
    </lineage>
</organism>
<evidence type="ECO:0000313" key="5">
    <source>
        <dbReference type="Proteomes" id="UP000734511"/>
    </source>
</evidence>
<reference evidence="4 5" key="1">
    <citation type="submission" date="2020-03" db="EMBL/GenBank/DDBJ databases">
        <title>WGS of actinomycetes isolated from Thailand.</title>
        <authorList>
            <person name="Thawai C."/>
        </authorList>
    </citation>
    <scope>NUCLEOTIDE SEQUENCE [LARGE SCALE GENOMIC DNA]</scope>
    <source>
        <strain evidence="4 5">PRB2-1</strain>
    </source>
</reference>